<dbReference type="AlphaFoldDB" id="A0A2S0MC49"/>
<dbReference type="GO" id="GO:0003998">
    <property type="term" value="F:acylphosphatase activity"/>
    <property type="evidence" value="ECO:0007669"/>
    <property type="project" value="UniProtKB-EC"/>
</dbReference>
<evidence type="ECO:0000256" key="4">
    <source>
        <dbReference type="PROSITE-ProRule" id="PRU00520"/>
    </source>
</evidence>
<feature type="active site" evidence="4">
    <location>
        <position position="46"/>
    </location>
</feature>
<accession>A0A2S0MC49</accession>
<dbReference type="PROSITE" id="PS51160">
    <property type="entry name" value="ACYLPHOSPHATASE_3"/>
    <property type="match status" value="1"/>
</dbReference>
<feature type="domain" description="Acylphosphatase-like" evidence="6">
    <location>
        <begin position="13"/>
        <end position="99"/>
    </location>
</feature>
<dbReference type="EC" id="3.6.1.7" evidence="2 4"/>
<comment type="similarity">
    <text evidence="1 5">Belongs to the acylphosphatase family.</text>
</comment>
<evidence type="ECO:0000313" key="8">
    <source>
        <dbReference type="Proteomes" id="UP000239709"/>
    </source>
</evidence>
<evidence type="ECO:0000259" key="6">
    <source>
        <dbReference type="PROSITE" id="PS51160"/>
    </source>
</evidence>
<evidence type="ECO:0000256" key="3">
    <source>
        <dbReference type="ARBA" id="ARBA00047645"/>
    </source>
</evidence>
<dbReference type="Gene3D" id="3.30.70.100">
    <property type="match status" value="1"/>
</dbReference>
<protein>
    <recommendedName>
        <fullName evidence="2 4">acylphosphatase</fullName>
        <ecNumber evidence="2 4">3.6.1.7</ecNumber>
    </recommendedName>
</protein>
<sequence length="101" mass="11089">MSFTPVSKLPDVARQLRIRGRVQGVYYRASMVEQARRLGAVGWVRNRTDGSVQAWVQGAPEVVDALVDWARRGPPQAQVSEVALSEEVPQALQGFEALATV</sequence>
<name>A0A2S0MC49_9BURK</name>
<dbReference type="Pfam" id="PF00708">
    <property type="entry name" value="Acylphosphatase"/>
    <property type="match status" value="1"/>
</dbReference>
<keyword evidence="4" id="KW-0378">Hydrolase</keyword>
<evidence type="ECO:0000313" key="7">
    <source>
        <dbReference type="EMBL" id="AVO33397.1"/>
    </source>
</evidence>
<dbReference type="PANTHER" id="PTHR47268">
    <property type="entry name" value="ACYLPHOSPHATASE"/>
    <property type="match status" value="1"/>
</dbReference>
<dbReference type="InterPro" id="IPR001792">
    <property type="entry name" value="Acylphosphatase-like_dom"/>
</dbReference>
<dbReference type="PANTHER" id="PTHR47268:SF4">
    <property type="entry name" value="ACYLPHOSPHATASE"/>
    <property type="match status" value="1"/>
</dbReference>
<dbReference type="KEGG" id="otk:C6570_03350"/>
<evidence type="ECO:0000256" key="1">
    <source>
        <dbReference type="ARBA" id="ARBA00005614"/>
    </source>
</evidence>
<evidence type="ECO:0000256" key="5">
    <source>
        <dbReference type="RuleBase" id="RU004168"/>
    </source>
</evidence>
<reference evidence="7 8" key="1">
    <citation type="submission" date="2018-03" db="EMBL/GenBank/DDBJ databases">
        <title>Genome sequencing of Ottowia sp.</title>
        <authorList>
            <person name="Kim S.-J."/>
            <person name="Heo J."/>
            <person name="Kwon S.-W."/>
        </authorList>
    </citation>
    <scope>NUCLEOTIDE SEQUENCE [LARGE SCALE GENOMIC DNA]</scope>
    <source>
        <strain evidence="7 8">KADR8-3</strain>
    </source>
</reference>
<dbReference type="SUPFAM" id="SSF54975">
    <property type="entry name" value="Acylphosphatase/BLUF domain-like"/>
    <property type="match status" value="1"/>
</dbReference>
<gene>
    <name evidence="7" type="ORF">C6570_03350</name>
</gene>
<evidence type="ECO:0000256" key="2">
    <source>
        <dbReference type="ARBA" id="ARBA00012150"/>
    </source>
</evidence>
<proteinExistence type="inferred from homology"/>
<dbReference type="OrthoDB" id="5295388at2"/>
<comment type="catalytic activity">
    <reaction evidence="3 4">
        <text>an acyl phosphate + H2O = a carboxylate + phosphate + H(+)</text>
        <dbReference type="Rhea" id="RHEA:14965"/>
        <dbReference type="ChEBI" id="CHEBI:15377"/>
        <dbReference type="ChEBI" id="CHEBI:15378"/>
        <dbReference type="ChEBI" id="CHEBI:29067"/>
        <dbReference type="ChEBI" id="CHEBI:43474"/>
        <dbReference type="ChEBI" id="CHEBI:59918"/>
        <dbReference type="EC" id="3.6.1.7"/>
    </reaction>
</comment>
<dbReference type="InterPro" id="IPR020456">
    <property type="entry name" value="Acylphosphatase"/>
</dbReference>
<dbReference type="InterPro" id="IPR017968">
    <property type="entry name" value="Acylphosphatase_CS"/>
</dbReference>
<dbReference type="RefSeq" id="WP_106701960.1">
    <property type="nucleotide sequence ID" value="NZ_CP027666.1"/>
</dbReference>
<dbReference type="Proteomes" id="UP000239709">
    <property type="component" value="Chromosome"/>
</dbReference>
<dbReference type="PROSITE" id="PS00151">
    <property type="entry name" value="ACYLPHOSPHATASE_2"/>
    <property type="match status" value="1"/>
</dbReference>
<organism evidence="7 8">
    <name type="scientific">Ottowia oryzae</name>
    <dbReference type="NCBI Taxonomy" id="2109914"/>
    <lineage>
        <taxon>Bacteria</taxon>
        <taxon>Pseudomonadati</taxon>
        <taxon>Pseudomonadota</taxon>
        <taxon>Betaproteobacteria</taxon>
        <taxon>Burkholderiales</taxon>
        <taxon>Comamonadaceae</taxon>
        <taxon>Ottowia</taxon>
    </lineage>
</organism>
<feature type="active site" evidence="4">
    <location>
        <position position="28"/>
    </location>
</feature>
<keyword evidence="8" id="KW-1185">Reference proteome</keyword>
<dbReference type="PRINTS" id="PR00112">
    <property type="entry name" value="ACYLPHPHTASE"/>
</dbReference>
<dbReference type="EMBL" id="CP027666">
    <property type="protein sequence ID" value="AVO33397.1"/>
    <property type="molecule type" value="Genomic_DNA"/>
</dbReference>
<dbReference type="InterPro" id="IPR036046">
    <property type="entry name" value="Acylphosphatase-like_dom_sf"/>
</dbReference>